<sequence length="209" mass="23416">MTETVSRTPRMPREQRRAQLMDVARAVFAEQGYTGAAMDEIAERAQVSKPVLYQHFSGKHELFLALLDGEVAELDRRLTAAIERTDDNRERSHSTVHAVFAYMDTPERSHRLIFESGAEHDPEVQCRVEAVRESIAAQITRILSVDTMVEGVLAQVVARGVVEMVLGAARHWADHVHEDGRPTAQETAEAVEQVLWRGLEAIPDRPVEG</sequence>
<dbReference type="AlphaFoldDB" id="A0A4Y8X2K7"/>
<keyword evidence="3" id="KW-0804">Transcription</keyword>
<dbReference type="Pfam" id="PF00440">
    <property type="entry name" value="TetR_N"/>
    <property type="match status" value="1"/>
</dbReference>
<evidence type="ECO:0000256" key="2">
    <source>
        <dbReference type="ARBA" id="ARBA00023125"/>
    </source>
</evidence>
<dbReference type="SUPFAM" id="SSF46689">
    <property type="entry name" value="Homeodomain-like"/>
    <property type="match status" value="1"/>
</dbReference>
<dbReference type="InterPro" id="IPR036271">
    <property type="entry name" value="Tet_transcr_reg_TetR-rel_C_sf"/>
</dbReference>
<evidence type="ECO:0000313" key="5">
    <source>
        <dbReference type="Proteomes" id="UP000560081"/>
    </source>
</evidence>
<protein>
    <submittedName>
        <fullName evidence="4">AcrR family transcriptional regulator</fullName>
    </submittedName>
</protein>
<dbReference type="PANTHER" id="PTHR30055">
    <property type="entry name" value="HTH-TYPE TRANSCRIPTIONAL REGULATOR RUTR"/>
    <property type="match status" value="1"/>
</dbReference>
<keyword evidence="5" id="KW-1185">Reference proteome</keyword>
<dbReference type="GO" id="GO:0000976">
    <property type="term" value="F:transcription cis-regulatory region binding"/>
    <property type="evidence" value="ECO:0007669"/>
    <property type="project" value="TreeGrafter"/>
</dbReference>
<dbReference type="PANTHER" id="PTHR30055:SF160">
    <property type="entry name" value="TRANSCRIPTIONAL REGULATORY PROTEIN (PROBABLY ASNC-FAMILY)-RELATED"/>
    <property type="match status" value="1"/>
</dbReference>
<keyword evidence="1" id="KW-0805">Transcription regulation</keyword>
<dbReference type="Gene3D" id="1.10.357.10">
    <property type="entry name" value="Tetracycline Repressor, domain 2"/>
    <property type="match status" value="1"/>
</dbReference>
<evidence type="ECO:0000256" key="3">
    <source>
        <dbReference type="ARBA" id="ARBA00023163"/>
    </source>
</evidence>
<dbReference type="GO" id="GO:0003700">
    <property type="term" value="F:DNA-binding transcription factor activity"/>
    <property type="evidence" value="ECO:0007669"/>
    <property type="project" value="TreeGrafter"/>
</dbReference>
<dbReference type="PRINTS" id="PR00455">
    <property type="entry name" value="HTHTETR"/>
</dbReference>
<organism evidence="4 5">
    <name type="scientific">Micrococcus flavus</name>
    <dbReference type="NCBI Taxonomy" id="384602"/>
    <lineage>
        <taxon>Bacteria</taxon>
        <taxon>Bacillati</taxon>
        <taxon>Actinomycetota</taxon>
        <taxon>Actinomycetes</taxon>
        <taxon>Micrococcales</taxon>
        <taxon>Micrococcaceae</taxon>
        <taxon>Micrococcus</taxon>
    </lineage>
</organism>
<comment type="caution">
    <text evidence="4">The sequence shown here is derived from an EMBL/GenBank/DDBJ whole genome shotgun (WGS) entry which is preliminary data.</text>
</comment>
<dbReference type="InterPro" id="IPR050109">
    <property type="entry name" value="HTH-type_TetR-like_transc_reg"/>
</dbReference>
<dbReference type="RefSeq" id="WP_135029625.1">
    <property type="nucleotide sequence ID" value="NZ_BMLA01000005.1"/>
</dbReference>
<dbReference type="GO" id="GO:0045892">
    <property type="term" value="P:negative regulation of DNA-templated transcription"/>
    <property type="evidence" value="ECO:0007669"/>
    <property type="project" value="UniProtKB-ARBA"/>
</dbReference>
<dbReference type="InterPro" id="IPR009057">
    <property type="entry name" value="Homeodomain-like_sf"/>
</dbReference>
<evidence type="ECO:0000313" key="4">
    <source>
        <dbReference type="EMBL" id="MBB4882342.1"/>
    </source>
</evidence>
<reference evidence="4 5" key="1">
    <citation type="submission" date="2020-08" db="EMBL/GenBank/DDBJ databases">
        <title>Sequencing the genomes of 1000 actinobacteria strains.</title>
        <authorList>
            <person name="Klenk H.-P."/>
        </authorList>
    </citation>
    <scope>NUCLEOTIDE SEQUENCE [LARGE SCALE GENOMIC DNA]</scope>
    <source>
        <strain evidence="4 5">DSM 19079</strain>
    </source>
</reference>
<dbReference type="PROSITE" id="PS50977">
    <property type="entry name" value="HTH_TETR_2"/>
    <property type="match status" value="1"/>
</dbReference>
<proteinExistence type="predicted"/>
<name>A0A4Y8X2K7_9MICC</name>
<keyword evidence="2" id="KW-0238">DNA-binding</keyword>
<evidence type="ECO:0000256" key="1">
    <source>
        <dbReference type="ARBA" id="ARBA00023015"/>
    </source>
</evidence>
<dbReference type="EMBL" id="JACHMC010000001">
    <property type="protein sequence ID" value="MBB4882342.1"/>
    <property type="molecule type" value="Genomic_DNA"/>
</dbReference>
<dbReference type="OrthoDB" id="70491at2"/>
<dbReference type="SUPFAM" id="SSF48498">
    <property type="entry name" value="Tetracyclin repressor-like, C-terminal domain"/>
    <property type="match status" value="1"/>
</dbReference>
<dbReference type="FunFam" id="1.10.10.60:FF:000141">
    <property type="entry name" value="TetR family transcriptional regulator"/>
    <property type="match status" value="1"/>
</dbReference>
<accession>A0A4Y8X2K7</accession>
<dbReference type="InterPro" id="IPR001647">
    <property type="entry name" value="HTH_TetR"/>
</dbReference>
<dbReference type="Proteomes" id="UP000560081">
    <property type="component" value="Unassembled WGS sequence"/>
</dbReference>
<gene>
    <name evidence="4" type="ORF">BJ976_000693</name>
</gene>